<dbReference type="GO" id="GO:0042276">
    <property type="term" value="P:error-prone translesion synthesis"/>
    <property type="evidence" value="ECO:0007669"/>
    <property type="project" value="TreeGrafter"/>
</dbReference>
<keyword evidence="9" id="KW-0227">DNA damage</keyword>
<dbReference type="WBParaSite" id="ACRNAN_scaffold6069.g10056.t1">
    <property type="protein sequence ID" value="ACRNAN_scaffold6069.g10056.t1"/>
    <property type="gene ID" value="ACRNAN_scaffold6069.g10056"/>
</dbReference>
<dbReference type="InterPro" id="IPR043502">
    <property type="entry name" value="DNA/RNA_pol_sf"/>
</dbReference>
<reference evidence="18" key="1">
    <citation type="submission" date="2022-11" db="UniProtKB">
        <authorList>
            <consortium name="WormBaseParasite"/>
        </authorList>
    </citation>
    <scope>IDENTIFICATION</scope>
</reference>
<dbReference type="InterPro" id="IPR017961">
    <property type="entry name" value="DNA_pol_Y-fam_little_finger"/>
</dbReference>
<proteinExistence type="inferred from homology"/>
<evidence type="ECO:0000256" key="14">
    <source>
        <dbReference type="ARBA" id="ARBA00049244"/>
    </source>
</evidence>
<comment type="cofactor">
    <cofactor evidence="1">
        <name>Mn(2+)</name>
        <dbReference type="ChEBI" id="CHEBI:29035"/>
    </cofactor>
</comment>
<dbReference type="GO" id="GO:0003887">
    <property type="term" value="F:DNA-directed DNA polymerase activity"/>
    <property type="evidence" value="ECO:0007669"/>
    <property type="project" value="UniProtKB-EC"/>
</dbReference>
<evidence type="ECO:0000256" key="5">
    <source>
        <dbReference type="ARBA" id="ARBA00012417"/>
    </source>
</evidence>
<name>A0A914E843_9BILA</name>
<dbReference type="AlphaFoldDB" id="A0A914E843"/>
<dbReference type="Gene3D" id="3.40.1170.60">
    <property type="match status" value="1"/>
</dbReference>
<comment type="similarity">
    <text evidence="4">Belongs to the DNA polymerase type-Y family.</text>
</comment>
<dbReference type="Gene3D" id="3.30.1490.100">
    <property type="entry name" value="DNA polymerase, Y-family, little finger domain"/>
    <property type="match status" value="1"/>
</dbReference>
<evidence type="ECO:0000256" key="12">
    <source>
        <dbReference type="ARBA" id="ARBA00023242"/>
    </source>
</evidence>
<dbReference type="InterPro" id="IPR036775">
    <property type="entry name" value="DNA_pol_Y-fam_lit_finger_sf"/>
</dbReference>
<dbReference type="Pfam" id="PF00817">
    <property type="entry name" value="IMS"/>
    <property type="match status" value="1"/>
</dbReference>
<dbReference type="PIRSF" id="PIRSF036603">
    <property type="entry name" value="DPol_eta"/>
    <property type="match status" value="1"/>
</dbReference>
<dbReference type="GO" id="GO:0005657">
    <property type="term" value="C:replication fork"/>
    <property type="evidence" value="ECO:0007669"/>
    <property type="project" value="TreeGrafter"/>
</dbReference>
<evidence type="ECO:0000256" key="6">
    <source>
        <dbReference type="ARBA" id="ARBA00022679"/>
    </source>
</evidence>
<evidence type="ECO:0000256" key="11">
    <source>
        <dbReference type="ARBA" id="ARBA00023204"/>
    </source>
</evidence>
<feature type="compositionally biased region" description="Basic and acidic residues" evidence="15">
    <location>
        <begin position="617"/>
        <end position="630"/>
    </location>
</feature>
<comment type="subcellular location">
    <subcellularLocation>
        <location evidence="3">Nucleus</location>
    </subcellularLocation>
</comment>
<dbReference type="GO" id="GO:0009411">
    <property type="term" value="P:response to UV"/>
    <property type="evidence" value="ECO:0007669"/>
    <property type="project" value="UniProtKB-ARBA"/>
</dbReference>
<evidence type="ECO:0000256" key="13">
    <source>
        <dbReference type="ARBA" id="ARBA00044975"/>
    </source>
</evidence>
<dbReference type="Proteomes" id="UP000887540">
    <property type="component" value="Unplaced"/>
</dbReference>
<feature type="domain" description="UmuC" evidence="16">
    <location>
        <begin position="5"/>
        <end position="258"/>
    </location>
</feature>
<keyword evidence="8" id="KW-0479">Metal-binding</keyword>
<evidence type="ECO:0000313" key="17">
    <source>
        <dbReference type="Proteomes" id="UP000887540"/>
    </source>
</evidence>
<evidence type="ECO:0000313" key="18">
    <source>
        <dbReference type="WBParaSite" id="ACRNAN_scaffold6069.g10056.t1"/>
    </source>
</evidence>
<keyword evidence="12" id="KW-0539">Nucleus</keyword>
<keyword evidence="10" id="KW-0460">Magnesium</keyword>
<evidence type="ECO:0000256" key="1">
    <source>
        <dbReference type="ARBA" id="ARBA00001936"/>
    </source>
</evidence>
<dbReference type="Gene3D" id="3.30.70.270">
    <property type="match status" value="1"/>
</dbReference>
<keyword evidence="17" id="KW-1185">Reference proteome</keyword>
<keyword evidence="7" id="KW-0548">Nucleotidyltransferase</keyword>
<evidence type="ECO:0000256" key="15">
    <source>
        <dbReference type="SAM" id="MobiDB-lite"/>
    </source>
</evidence>
<feature type="compositionally biased region" description="Polar residues" evidence="15">
    <location>
        <begin position="461"/>
        <end position="470"/>
    </location>
</feature>
<accession>A0A914E843</accession>
<dbReference type="GO" id="GO:0006281">
    <property type="term" value="P:DNA repair"/>
    <property type="evidence" value="ECO:0007669"/>
    <property type="project" value="UniProtKB-KW"/>
</dbReference>
<dbReference type="InterPro" id="IPR052230">
    <property type="entry name" value="DNA_polymerase_eta"/>
</dbReference>
<dbReference type="Pfam" id="PF11799">
    <property type="entry name" value="IMS_C"/>
    <property type="match status" value="1"/>
</dbReference>
<dbReference type="PANTHER" id="PTHR45873:SF1">
    <property type="entry name" value="DNA POLYMERASE ETA"/>
    <property type="match status" value="1"/>
</dbReference>
<evidence type="ECO:0000256" key="2">
    <source>
        <dbReference type="ARBA" id="ARBA00001946"/>
    </source>
</evidence>
<evidence type="ECO:0000259" key="16">
    <source>
        <dbReference type="PROSITE" id="PS50173"/>
    </source>
</evidence>
<dbReference type="FunFam" id="3.40.1170.60:FF:000003">
    <property type="entry name" value="DNA polymerase eta"/>
    <property type="match status" value="1"/>
</dbReference>
<feature type="region of interest" description="Disordered" evidence="15">
    <location>
        <begin position="617"/>
        <end position="659"/>
    </location>
</feature>
<keyword evidence="11" id="KW-0234">DNA repair</keyword>
<dbReference type="InterPro" id="IPR043128">
    <property type="entry name" value="Rev_trsase/Diguanyl_cyclase"/>
</dbReference>
<protein>
    <recommendedName>
        <fullName evidence="13">DNA polymerase eta</fullName>
        <ecNumber evidence="5">2.7.7.7</ecNumber>
    </recommendedName>
</protein>
<dbReference type="Pfam" id="PF21704">
    <property type="entry name" value="POLH-Rev1_HhH"/>
    <property type="match status" value="1"/>
</dbReference>
<dbReference type="PANTHER" id="PTHR45873">
    <property type="entry name" value="DNA POLYMERASE ETA"/>
    <property type="match status" value="1"/>
</dbReference>
<dbReference type="Gene3D" id="1.10.150.20">
    <property type="entry name" value="5' to 3' exonuclease, C-terminal subdomain"/>
    <property type="match status" value="1"/>
</dbReference>
<feature type="region of interest" description="Disordered" evidence="15">
    <location>
        <begin position="446"/>
        <end position="500"/>
    </location>
</feature>
<feature type="compositionally biased region" description="Polar residues" evidence="15">
    <location>
        <begin position="488"/>
        <end position="497"/>
    </location>
</feature>
<dbReference type="SUPFAM" id="SSF56672">
    <property type="entry name" value="DNA/RNA polymerases"/>
    <property type="match status" value="1"/>
</dbReference>
<dbReference type="InterPro" id="IPR001126">
    <property type="entry name" value="UmuC"/>
</dbReference>
<evidence type="ECO:0000256" key="4">
    <source>
        <dbReference type="ARBA" id="ARBA00010945"/>
    </source>
</evidence>
<dbReference type="GO" id="GO:0003684">
    <property type="term" value="F:damaged DNA binding"/>
    <property type="evidence" value="ECO:0007669"/>
    <property type="project" value="InterPro"/>
</dbReference>
<organism evidence="17 18">
    <name type="scientific">Acrobeloides nanus</name>
    <dbReference type="NCBI Taxonomy" id="290746"/>
    <lineage>
        <taxon>Eukaryota</taxon>
        <taxon>Metazoa</taxon>
        <taxon>Ecdysozoa</taxon>
        <taxon>Nematoda</taxon>
        <taxon>Chromadorea</taxon>
        <taxon>Rhabditida</taxon>
        <taxon>Tylenchina</taxon>
        <taxon>Cephalobomorpha</taxon>
        <taxon>Cephaloboidea</taxon>
        <taxon>Cephalobidae</taxon>
        <taxon>Acrobeloides</taxon>
    </lineage>
</organism>
<sequence>MSRIIALIDMDCFYAQVEQRIRPELWGKPMAVSQISAGGSASIMLAITYEARAFGVKRGMSVKEAKKVCPSLEICMVPNLPTMNKADLSRYKSASDEVFDILTKQESIILEKASVDEAYLDITEAVEIACNAESSEQIIERFMTHAAEFFPSTFIADGEDEKLESDQRLARIIKWLDEDCRMDSLQLNLAIGAYLIEKIRKEIFTKTQFRCSAGIGINKIIAKLVCARHKPNQQTIIPPQFVAKVYETTPINSVRNLGGKLGKALTDTFGIKTMADLQMVPKEQILHEFPEQSIWLFKIMQGNDDEPIRPRLQQKSLAISKNFPGVYKLRSVAGVEKWVTNLSAEFSKRLYEDQVVNQRTALNLTISFRNDEGFYNKTVPLNSYVNIGIINNLLSFMRSYNKAGDKEAWHPPIKNISMSASRFREGVDSQTKQITLWAEKAIQRSLTPNENETKPRELNEPVTSKCVTSTETKKKRSDSFKTVDHIPQPSTSKQSEQPELIQLDSDDEIGYEIVSSKNENDLKMERRPFYYRDVVNDEFNENYNEIQTSVNESSMHSEQNPREKDIPLTERSAIMSRYMPKNLDDLKNGEIKDMIEQLPEDIKQEVMHYCTVQDAREMKAKRTQKHETLKRSKRKSSDTAAGPEKKISDFFKTKSSKIG</sequence>
<keyword evidence="6" id="KW-0808">Transferase</keyword>
<evidence type="ECO:0000256" key="10">
    <source>
        <dbReference type="ARBA" id="ARBA00022842"/>
    </source>
</evidence>
<dbReference type="PROSITE" id="PS50173">
    <property type="entry name" value="UMUC"/>
    <property type="match status" value="1"/>
</dbReference>
<evidence type="ECO:0000256" key="8">
    <source>
        <dbReference type="ARBA" id="ARBA00022723"/>
    </source>
</evidence>
<evidence type="ECO:0000256" key="3">
    <source>
        <dbReference type="ARBA" id="ARBA00004123"/>
    </source>
</evidence>
<dbReference type="EC" id="2.7.7.7" evidence="5"/>
<dbReference type="GO" id="GO:0046872">
    <property type="term" value="F:metal ion binding"/>
    <property type="evidence" value="ECO:0007669"/>
    <property type="project" value="UniProtKB-KW"/>
</dbReference>
<evidence type="ECO:0000256" key="7">
    <source>
        <dbReference type="ARBA" id="ARBA00022695"/>
    </source>
</evidence>
<dbReference type="FunFam" id="1.10.150.20:FF:000014">
    <property type="entry name" value="Polymerase (DNA directed), eta"/>
    <property type="match status" value="1"/>
</dbReference>
<comment type="cofactor">
    <cofactor evidence="2">
        <name>Mg(2+)</name>
        <dbReference type="ChEBI" id="CHEBI:18420"/>
    </cofactor>
</comment>
<comment type="catalytic activity">
    <reaction evidence="14">
        <text>DNA(n) + a 2'-deoxyribonucleoside 5'-triphosphate = DNA(n+1) + diphosphate</text>
        <dbReference type="Rhea" id="RHEA:22508"/>
        <dbReference type="Rhea" id="RHEA-COMP:17339"/>
        <dbReference type="Rhea" id="RHEA-COMP:17340"/>
        <dbReference type="ChEBI" id="CHEBI:33019"/>
        <dbReference type="ChEBI" id="CHEBI:61560"/>
        <dbReference type="ChEBI" id="CHEBI:173112"/>
        <dbReference type="EC" id="2.7.7.7"/>
    </reaction>
</comment>
<feature type="compositionally biased region" description="Basic and acidic residues" evidence="15">
    <location>
        <begin position="643"/>
        <end position="652"/>
    </location>
</feature>
<dbReference type="GO" id="GO:0005634">
    <property type="term" value="C:nucleus"/>
    <property type="evidence" value="ECO:0007669"/>
    <property type="project" value="UniProtKB-SubCell"/>
</dbReference>
<dbReference type="SUPFAM" id="SSF100879">
    <property type="entry name" value="Lesion bypass DNA polymerase (Y-family), little finger domain"/>
    <property type="match status" value="1"/>
</dbReference>
<dbReference type="GO" id="GO:0035861">
    <property type="term" value="C:site of double-strand break"/>
    <property type="evidence" value="ECO:0007669"/>
    <property type="project" value="TreeGrafter"/>
</dbReference>
<evidence type="ECO:0000256" key="9">
    <source>
        <dbReference type="ARBA" id="ARBA00022763"/>
    </source>
</evidence>